<dbReference type="PANTHER" id="PTHR30510:SF2">
    <property type="entry name" value="UPF0229 PROTEIN YEAH"/>
    <property type="match status" value="1"/>
</dbReference>
<evidence type="ECO:0000313" key="3">
    <source>
        <dbReference type="EMBL" id="QEX18761.1"/>
    </source>
</evidence>
<dbReference type="NCBIfam" id="NF003707">
    <property type="entry name" value="PRK05325.1-2"/>
    <property type="match status" value="1"/>
</dbReference>
<feature type="region of interest" description="Disordered" evidence="2">
    <location>
        <begin position="61"/>
        <end position="106"/>
    </location>
</feature>
<comment type="similarity">
    <text evidence="1">Belongs to the UPF0229 family.</text>
</comment>
<dbReference type="InterPro" id="IPR006698">
    <property type="entry name" value="UPF0229"/>
</dbReference>
<evidence type="ECO:0000313" key="4">
    <source>
        <dbReference type="Proteomes" id="UP000326202"/>
    </source>
</evidence>
<name>A0A5J6MNF4_9PROT</name>
<reference evidence="3 4" key="1">
    <citation type="submission" date="2019-08" db="EMBL/GenBank/DDBJ databases">
        <title>Hyperibacter terrae gen. nov., sp. nov. and Hyperibacter viscosus sp. nov., two new members in the family Rhodospirillaceae isolated from the rhizosphere of Hypericum perforatum.</title>
        <authorList>
            <person name="Noviana Z."/>
        </authorList>
    </citation>
    <scope>NUCLEOTIDE SEQUENCE [LARGE SCALE GENOMIC DNA]</scope>
    <source>
        <strain evidence="3 4">R5913</strain>
    </source>
</reference>
<keyword evidence="4" id="KW-1185">Reference proteome</keyword>
<proteinExistence type="inferred from homology"/>
<dbReference type="Pfam" id="PF04285">
    <property type="entry name" value="DUF444"/>
    <property type="match status" value="1"/>
</dbReference>
<dbReference type="EMBL" id="CP042906">
    <property type="protein sequence ID" value="QEX18761.1"/>
    <property type="molecule type" value="Genomic_DNA"/>
</dbReference>
<dbReference type="RefSeq" id="WP_151178887.1">
    <property type="nucleotide sequence ID" value="NZ_CP042906.1"/>
</dbReference>
<gene>
    <name evidence="3" type="ORF">FRZ44_40710</name>
</gene>
<evidence type="ECO:0000256" key="1">
    <source>
        <dbReference type="HAMAP-Rule" id="MF_01232"/>
    </source>
</evidence>
<evidence type="ECO:0000256" key="2">
    <source>
        <dbReference type="SAM" id="MobiDB-lite"/>
    </source>
</evidence>
<sequence>MDIIDRRLNPRGKSLANRQRFIRRARQQIADAVREATGKSSVADLNGGGKIKIRRDGIDEPQLYHSGKSGEHTHVVPGNHEYVEGDRIPRPQGGQGGRGREASADGEGEDAFQFVLTQDEFLDLFLEDLELPDLLRKQLKKAESFLPRRAGYSVSGAATNLNLVRTMRNSLSRRIALKRPRPAEIAALETELDLLADSDETLDRRRELELELDQQRRRAKRVPFIDPVDVRYNRFEMVPQPVASAVMFCLMDVSGSMTEHMKDLAKRFYKLLYLFLSRRYRNVEIVFIRHTHVAREVDEETFFNSRETGGTVVSTVLEEMLRVLQERYPRDQWNIYAAQASDGDNLSSDNAKSAALLEKRILPLCQYFAYLEVGDEEDGFNLGSEVWRTYERLDRAGHPIAMRKVNKRNQIFPVFRELFARDQPVRKAAS</sequence>
<dbReference type="Proteomes" id="UP000326202">
    <property type="component" value="Chromosome"/>
</dbReference>
<organism evidence="3 4">
    <name type="scientific">Hypericibacter terrae</name>
    <dbReference type="NCBI Taxonomy" id="2602015"/>
    <lineage>
        <taxon>Bacteria</taxon>
        <taxon>Pseudomonadati</taxon>
        <taxon>Pseudomonadota</taxon>
        <taxon>Alphaproteobacteria</taxon>
        <taxon>Rhodospirillales</taxon>
        <taxon>Dongiaceae</taxon>
        <taxon>Hypericibacter</taxon>
    </lineage>
</organism>
<dbReference type="OrthoDB" id="9788289at2"/>
<protein>
    <recommendedName>
        <fullName evidence="1">UPF0229 protein FRZ44_40710</fullName>
    </recommendedName>
</protein>
<accession>A0A5J6MNF4</accession>
<dbReference type="NCBIfam" id="NF003708">
    <property type="entry name" value="PRK05325.1-3"/>
    <property type="match status" value="1"/>
</dbReference>
<dbReference type="KEGG" id="htq:FRZ44_40710"/>
<dbReference type="PANTHER" id="PTHR30510">
    <property type="entry name" value="UPF0229 PROTEIN YEAH"/>
    <property type="match status" value="1"/>
</dbReference>
<dbReference type="HAMAP" id="MF_01232">
    <property type="entry name" value="UPF0229"/>
    <property type="match status" value="1"/>
</dbReference>
<dbReference type="AlphaFoldDB" id="A0A5J6MNF4"/>